<protein>
    <submittedName>
        <fullName evidence="1">Uncharacterized protein</fullName>
    </submittedName>
</protein>
<dbReference type="EMBL" id="WQMT02000008">
    <property type="protein sequence ID" value="KAG9219994.1"/>
    <property type="molecule type" value="Genomic_DNA"/>
</dbReference>
<proteinExistence type="predicted"/>
<sequence length="101" mass="11076">MISNRAFVYERIREQPIPVPTVPEHDVMIWFGLNSLTPGTSNPLTTPTARRPQSLTPTQPTPSSPAGLLNTGVSVAGKDGRDPQCIALHMHCSQRLWQSCL</sequence>
<comment type="caution">
    <text evidence="1">The sequence shown here is derived from an EMBL/GenBank/DDBJ whole genome shotgun (WGS) entry which is preliminary data.</text>
</comment>
<reference evidence="1 2" key="1">
    <citation type="journal article" date="2021" name="Appl. Environ. Microbiol.">
        <title>Genetic linkage and physical mapping for an oyster mushroom Pleurotus cornucopiae and QTL analysis for the trait cap color.</title>
        <authorList>
            <person name="Zhang Y."/>
            <person name="Gao W."/>
            <person name="Sonnenberg A."/>
            <person name="Chen Q."/>
            <person name="Zhang J."/>
            <person name="Huang C."/>
        </authorList>
    </citation>
    <scope>NUCLEOTIDE SEQUENCE [LARGE SCALE GENOMIC DNA]</scope>
    <source>
        <strain evidence="1">CCMSSC00406</strain>
    </source>
</reference>
<gene>
    <name evidence="1" type="ORF">CCMSSC00406_0006907</name>
</gene>
<dbReference type="Proteomes" id="UP000824881">
    <property type="component" value="Unassembled WGS sequence"/>
</dbReference>
<accession>A0ACB7IQF2</accession>
<keyword evidence="2" id="KW-1185">Reference proteome</keyword>
<organism evidence="1 2">
    <name type="scientific">Pleurotus cornucopiae</name>
    <name type="common">Cornucopia mushroom</name>
    <dbReference type="NCBI Taxonomy" id="5321"/>
    <lineage>
        <taxon>Eukaryota</taxon>
        <taxon>Fungi</taxon>
        <taxon>Dikarya</taxon>
        <taxon>Basidiomycota</taxon>
        <taxon>Agaricomycotina</taxon>
        <taxon>Agaricomycetes</taxon>
        <taxon>Agaricomycetidae</taxon>
        <taxon>Agaricales</taxon>
        <taxon>Pleurotineae</taxon>
        <taxon>Pleurotaceae</taxon>
        <taxon>Pleurotus</taxon>
    </lineage>
</organism>
<evidence type="ECO:0000313" key="2">
    <source>
        <dbReference type="Proteomes" id="UP000824881"/>
    </source>
</evidence>
<evidence type="ECO:0000313" key="1">
    <source>
        <dbReference type="EMBL" id="KAG9219994.1"/>
    </source>
</evidence>
<name>A0ACB7IQF2_PLECO</name>